<protein>
    <submittedName>
        <fullName evidence="2">Uncharacterized protein</fullName>
    </submittedName>
</protein>
<keyword evidence="3" id="KW-1185">Reference proteome</keyword>
<dbReference type="EMBL" id="RBNJ01004142">
    <property type="protein sequence ID" value="RUS30218.1"/>
    <property type="molecule type" value="Genomic_DNA"/>
</dbReference>
<reference evidence="2 3" key="1">
    <citation type="journal article" date="2018" name="New Phytol.">
        <title>Phylogenomics of Endogonaceae and evolution of mycorrhizas within Mucoromycota.</title>
        <authorList>
            <person name="Chang Y."/>
            <person name="Desiro A."/>
            <person name="Na H."/>
            <person name="Sandor L."/>
            <person name="Lipzen A."/>
            <person name="Clum A."/>
            <person name="Barry K."/>
            <person name="Grigoriev I.V."/>
            <person name="Martin F.M."/>
            <person name="Stajich J.E."/>
            <person name="Smith M.E."/>
            <person name="Bonito G."/>
            <person name="Spatafora J.W."/>
        </authorList>
    </citation>
    <scope>NUCLEOTIDE SEQUENCE [LARGE SCALE GENOMIC DNA]</scope>
    <source>
        <strain evidence="2 3">AD002</strain>
    </source>
</reference>
<sequence length="206" mass="21716">MAAAPMATNTFSSAVPSMTGTSTAATGTESMAAQSGEGNALQKRSPKIIYALPSCMGFGADNCPYSRKMIHPIDVPDAPPALNNIMINDRNNAPGPAGATVHQMTTPSTVVSATPAYTEEPAPTVTEKMRVAEFTYAAEITHAAETRNHRVCYHATYETIQPAVPVTQTTEIPPSTVTMMVPTIPAPQGRVYPFTKAFGGGDRSNI</sequence>
<evidence type="ECO:0000313" key="2">
    <source>
        <dbReference type="EMBL" id="RUS30218.1"/>
    </source>
</evidence>
<dbReference type="AlphaFoldDB" id="A0A433QKB8"/>
<evidence type="ECO:0000256" key="1">
    <source>
        <dbReference type="SAM" id="MobiDB-lite"/>
    </source>
</evidence>
<accession>A0A433QKB8</accession>
<organism evidence="2 3">
    <name type="scientific">Jimgerdemannia flammicorona</name>
    <dbReference type="NCBI Taxonomy" id="994334"/>
    <lineage>
        <taxon>Eukaryota</taxon>
        <taxon>Fungi</taxon>
        <taxon>Fungi incertae sedis</taxon>
        <taxon>Mucoromycota</taxon>
        <taxon>Mucoromycotina</taxon>
        <taxon>Endogonomycetes</taxon>
        <taxon>Endogonales</taxon>
        <taxon>Endogonaceae</taxon>
        <taxon>Jimgerdemannia</taxon>
    </lineage>
</organism>
<dbReference type="Proteomes" id="UP000274822">
    <property type="component" value="Unassembled WGS sequence"/>
</dbReference>
<comment type="caution">
    <text evidence="2">The sequence shown here is derived from an EMBL/GenBank/DDBJ whole genome shotgun (WGS) entry which is preliminary data.</text>
</comment>
<evidence type="ECO:0000313" key="3">
    <source>
        <dbReference type="Proteomes" id="UP000274822"/>
    </source>
</evidence>
<feature type="compositionally biased region" description="Polar residues" evidence="1">
    <location>
        <begin position="7"/>
        <end position="16"/>
    </location>
</feature>
<feature type="compositionally biased region" description="Low complexity" evidence="1">
    <location>
        <begin position="17"/>
        <end position="33"/>
    </location>
</feature>
<name>A0A433QKB8_9FUNG</name>
<proteinExistence type="predicted"/>
<feature type="region of interest" description="Disordered" evidence="1">
    <location>
        <begin position="1"/>
        <end position="42"/>
    </location>
</feature>
<gene>
    <name evidence="2" type="ORF">BC938DRAFT_479706</name>
</gene>